<dbReference type="InParanoid" id="A0A165D028"/>
<dbReference type="Gene3D" id="1.10.510.10">
    <property type="entry name" value="Transferase(Phosphotransferase) domain 1"/>
    <property type="match status" value="2"/>
</dbReference>
<dbReference type="InterPro" id="IPR045864">
    <property type="entry name" value="aa-tRNA-synth_II/BPL/LPL"/>
</dbReference>
<evidence type="ECO:0000256" key="12">
    <source>
        <dbReference type="SAM" id="Coils"/>
    </source>
</evidence>
<evidence type="ECO:0000256" key="1">
    <source>
        <dbReference type="ARBA" id="ARBA00012513"/>
    </source>
</evidence>
<evidence type="ECO:0000259" key="14">
    <source>
        <dbReference type="PROSITE" id="PS50011"/>
    </source>
</evidence>
<feature type="compositionally biased region" description="Basic and acidic residues" evidence="13">
    <location>
        <begin position="1483"/>
        <end position="1500"/>
    </location>
</feature>
<dbReference type="STRING" id="1353952.A0A165D028"/>
<reference evidence="16 17" key="1">
    <citation type="journal article" date="2016" name="Mol. Biol. Evol.">
        <title>Comparative Genomics of Early-Diverging Mushroom-Forming Fungi Provides Insights into the Origins of Lignocellulose Decay Capabilities.</title>
        <authorList>
            <person name="Nagy L.G."/>
            <person name="Riley R."/>
            <person name="Tritt A."/>
            <person name="Adam C."/>
            <person name="Daum C."/>
            <person name="Floudas D."/>
            <person name="Sun H."/>
            <person name="Yadav J.S."/>
            <person name="Pangilinan J."/>
            <person name="Larsson K.H."/>
            <person name="Matsuura K."/>
            <person name="Barry K."/>
            <person name="Labutti K."/>
            <person name="Kuo R."/>
            <person name="Ohm R.A."/>
            <person name="Bhattacharya S.S."/>
            <person name="Shirouzu T."/>
            <person name="Yoshinaga Y."/>
            <person name="Martin F.M."/>
            <person name="Grigoriev I.V."/>
            <person name="Hibbett D.S."/>
        </authorList>
    </citation>
    <scope>NUCLEOTIDE SEQUENCE [LARGE SCALE GENOMIC DNA]</scope>
    <source>
        <strain evidence="16 17">HHB12733</strain>
    </source>
</reference>
<evidence type="ECO:0000256" key="5">
    <source>
        <dbReference type="ARBA" id="ARBA00022777"/>
    </source>
</evidence>
<dbReference type="Pfam" id="PF12745">
    <property type="entry name" value="HGTP_anticodon2"/>
    <property type="match status" value="1"/>
</dbReference>
<dbReference type="PROSITE" id="PS50011">
    <property type="entry name" value="PROTEIN_KINASE_DOM"/>
    <property type="match status" value="2"/>
</dbReference>
<dbReference type="InterPro" id="IPR006575">
    <property type="entry name" value="RWD_dom"/>
</dbReference>
<feature type="binding site" evidence="11">
    <location>
        <begin position="575"/>
        <end position="583"/>
    </location>
    <ligand>
        <name>ATP</name>
        <dbReference type="ChEBI" id="CHEBI:30616"/>
    </ligand>
</feature>
<dbReference type="Gene3D" id="3.10.110.10">
    <property type="entry name" value="Ubiquitin Conjugating Enzyme"/>
    <property type="match status" value="1"/>
</dbReference>
<dbReference type="EC" id="2.7.11.1" evidence="1"/>
<dbReference type="SUPFAM" id="SSF55681">
    <property type="entry name" value="Class II aaRS and biotin synthetases"/>
    <property type="match status" value="1"/>
</dbReference>
<dbReference type="InterPro" id="IPR036621">
    <property type="entry name" value="Anticodon-bd_dom_sf"/>
</dbReference>
<organism evidence="16 17">
    <name type="scientific">Calocera cornea HHB12733</name>
    <dbReference type="NCBI Taxonomy" id="1353952"/>
    <lineage>
        <taxon>Eukaryota</taxon>
        <taxon>Fungi</taxon>
        <taxon>Dikarya</taxon>
        <taxon>Basidiomycota</taxon>
        <taxon>Agaricomycotina</taxon>
        <taxon>Dacrymycetes</taxon>
        <taxon>Dacrymycetales</taxon>
        <taxon>Dacrymycetaceae</taxon>
        <taxon>Calocera</taxon>
    </lineage>
</organism>
<dbReference type="FunFam" id="3.10.110.10:FF:000050">
    <property type="entry name" value="eIF-2-alpha kinase GCN2"/>
    <property type="match status" value="1"/>
</dbReference>
<dbReference type="Pfam" id="PF07714">
    <property type="entry name" value="PK_Tyr_Ser-Thr"/>
    <property type="match status" value="1"/>
</dbReference>
<feature type="active site" description="Proton acceptor" evidence="10">
    <location>
        <position position="796"/>
    </location>
</feature>
<gene>
    <name evidence="16" type="ORF">CALCODRAFT_558442</name>
</gene>
<comment type="catalytic activity">
    <reaction evidence="8">
        <text>L-threonyl-[protein] + ATP = O-phospho-L-threonyl-[protein] + ADP + H(+)</text>
        <dbReference type="Rhea" id="RHEA:46608"/>
        <dbReference type="Rhea" id="RHEA-COMP:11060"/>
        <dbReference type="Rhea" id="RHEA-COMP:11605"/>
        <dbReference type="ChEBI" id="CHEBI:15378"/>
        <dbReference type="ChEBI" id="CHEBI:30013"/>
        <dbReference type="ChEBI" id="CHEBI:30616"/>
        <dbReference type="ChEBI" id="CHEBI:61977"/>
        <dbReference type="ChEBI" id="CHEBI:456216"/>
        <dbReference type="EC" id="2.7.11.1"/>
    </reaction>
</comment>
<dbReference type="OrthoDB" id="341578at2759"/>
<dbReference type="FunFam" id="3.40.50.800:FF:000009">
    <property type="entry name" value="Eukaryotic translation initiation factor 2-alpha kinase"/>
    <property type="match status" value="1"/>
</dbReference>
<feature type="compositionally biased region" description="Low complexity" evidence="13">
    <location>
        <begin position="645"/>
        <end position="655"/>
    </location>
</feature>
<dbReference type="InterPro" id="IPR001245">
    <property type="entry name" value="Ser-Thr/Tyr_kinase_cat_dom"/>
</dbReference>
<protein>
    <recommendedName>
        <fullName evidence="1">non-specific serine/threonine protein kinase</fullName>
        <ecNumber evidence="1">2.7.11.1</ecNumber>
    </recommendedName>
</protein>
<dbReference type="Pfam" id="PF05773">
    <property type="entry name" value="RWD"/>
    <property type="match status" value="1"/>
</dbReference>
<dbReference type="InterPro" id="IPR011009">
    <property type="entry name" value="Kinase-like_dom_sf"/>
</dbReference>
<dbReference type="Pfam" id="PF13393">
    <property type="entry name" value="tRNA-synt_His"/>
    <property type="match status" value="1"/>
</dbReference>
<dbReference type="GO" id="GO:0000077">
    <property type="term" value="P:DNA damage checkpoint signaling"/>
    <property type="evidence" value="ECO:0007669"/>
    <property type="project" value="InterPro"/>
</dbReference>
<keyword evidence="5 16" id="KW-0418">Kinase</keyword>
<dbReference type="SUPFAM" id="SSF56112">
    <property type="entry name" value="Protein kinase-like (PK-like)"/>
    <property type="match status" value="2"/>
</dbReference>
<dbReference type="GO" id="GO:0005524">
    <property type="term" value="F:ATP binding"/>
    <property type="evidence" value="ECO:0007669"/>
    <property type="project" value="UniProtKB-KW"/>
</dbReference>
<dbReference type="Pfam" id="PF00069">
    <property type="entry name" value="Pkinase"/>
    <property type="match status" value="2"/>
</dbReference>
<evidence type="ECO:0000256" key="9">
    <source>
        <dbReference type="ARBA" id="ARBA00048679"/>
    </source>
</evidence>
<dbReference type="GO" id="GO:0004694">
    <property type="term" value="F:eukaryotic translation initiation factor 2alpha kinase activity"/>
    <property type="evidence" value="ECO:0007669"/>
    <property type="project" value="InterPro"/>
</dbReference>
<accession>A0A165D028</accession>
<evidence type="ECO:0000313" key="16">
    <source>
        <dbReference type="EMBL" id="KZT51783.1"/>
    </source>
</evidence>
<dbReference type="PANTHER" id="PTHR11042">
    <property type="entry name" value="EUKARYOTIC TRANSLATION INITIATION FACTOR 2-ALPHA KINASE EIF2-ALPHA KINASE -RELATED"/>
    <property type="match status" value="1"/>
</dbReference>
<evidence type="ECO:0000256" key="4">
    <source>
        <dbReference type="ARBA" id="ARBA00022741"/>
    </source>
</evidence>
<comment type="catalytic activity">
    <reaction evidence="9">
        <text>L-seryl-[protein] + ATP = O-phospho-L-seryl-[protein] + ADP + H(+)</text>
        <dbReference type="Rhea" id="RHEA:17989"/>
        <dbReference type="Rhea" id="RHEA-COMP:9863"/>
        <dbReference type="Rhea" id="RHEA-COMP:11604"/>
        <dbReference type="ChEBI" id="CHEBI:15378"/>
        <dbReference type="ChEBI" id="CHEBI:29999"/>
        <dbReference type="ChEBI" id="CHEBI:30616"/>
        <dbReference type="ChEBI" id="CHEBI:83421"/>
        <dbReference type="ChEBI" id="CHEBI:456216"/>
        <dbReference type="EC" id="2.7.11.1"/>
    </reaction>
</comment>
<evidence type="ECO:0000256" key="3">
    <source>
        <dbReference type="ARBA" id="ARBA00022679"/>
    </source>
</evidence>
<evidence type="ECO:0000259" key="15">
    <source>
        <dbReference type="PROSITE" id="PS50908"/>
    </source>
</evidence>
<dbReference type="FunCoup" id="A0A165D028">
    <property type="interactions" value="598"/>
</dbReference>
<dbReference type="InterPro" id="IPR008271">
    <property type="entry name" value="Ser/Thr_kinase_AS"/>
</dbReference>
<dbReference type="PROSITE" id="PS00108">
    <property type="entry name" value="PROTEIN_KINASE_ST"/>
    <property type="match status" value="1"/>
</dbReference>
<feature type="domain" description="Protein kinase" evidence="14">
    <location>
        <begin position="569"/>
        <end position="944"/>
    </location>
</feature>
<dbReference type="InterPro" id="IPR016135">
    <property type="entry name" value="UBQ-conjugating_enzyme/RWD"/>
</dbReference>
<dbReference type="SMART" id="SM00591">
    <property type="entry name" value="RWD"/>
    <property type="match status" value="1"/>
</dbReference>
<evidence type="ECO:0000256" key="7">
    <source>
        <dbReference type="ARBA" id="ARBA00037982"/>
    </source>
</evidence>
<dbReference type="PANTHER" id="PTHR11042:SF136">
    <property type="entry name" value="EIF-2-ALPHA KINASE GCN2"/>
    <property type="match status" value="1"/>
</dbReference>
<evidence type="ECO:0000256" key="2">
    <source>
        <dbReference type="ARBA" id="ARBA00022527"/>
    </source>
</evidence>
<keyword evidence="2" id="KW-0723">Serine/threonine-protein kinase</keyword>
<dbReference type="CDD" id="cd23823">
    <property type="entry name" value="RWD_GCN2"/>
    <property type="match status" value="1"/>
</dbReference>
<feature type="region of interest" description="Disordered" evidence="13">
    <location>
        <begin position="697"/>
        <end position="725"/>
    </location>
</feature>
<dbReference type="InterPro" id="IPR016255">
    <property type="entry name" value="Gcn2"/>
</dbReference>
<dbReference type="PROSITE" id="PS50908">
    <property type="entry name" value="RWD"/>
    <property type="match status" value="1"/>
</dbReference>
<sequence>MDDESTNPQEDELFVLRSMYGDDLDESYTASVWKAKAKKQPTDLKEFLIKIHPQGREKVSCGLYVKFPNGYPKVPPMLDIKNPVGLNPTLVRAILTDLRAQANKMLGGFMIAELVASCEEQINARNEKVVTTMNKSLAAEMNVRAVEDEQRRKREEKEAVERMKQADADKKASLAMQIQEEDRKTRERAEKQRLAEHQHVTHAAGMRELMGDQGGRKEIFDHGVLINGTRVEVFHISDPKPDSLGMRWAAEPATTDFTDLPLLECFIVTFKSSFYNTTAGLRKLRDLEEDVKKLLHISHLGLIRLFGVKLSERQAGPSRHWSLSILRERVDGVSLAQVLRHCPTLGLNTSLNYLCQLVSALSCLHSHKITHQDLSADRVLLTRAPNDPDSTVVKLQGAWYHRRLVDLDKSNPIYNAMDVSGRPPAWPPPEALDKPLNYTFARDIWNVGVIWTEMLWGSGIVRQFPNLDAVFLAGVAKDIPTDLAETLRLVLHPNPSQRPKCQALLDKLEKRKLVPPSPLLPLKMEVATPILERSRLATSPQRSYFLSSVGSSWPRANVKPAHSRFTEDFDNLEHLGRGGFGSVDKVRMKLDHMIYAIKRIKLRASDSESRILREVNALSQLNHRHIVRYITCWLEDLSVEDSDQSGHSDSSQSSDKPGRARRMSSLPDDEDLFRIKDSDFDSDHDLTKTQSFPSIVFAKDDDDEASGTSSPDESSDAETSIEGGSSRRLFRSATVVQKSPKPSVERILYIQMEFVEQQTLKEAIAAGLDEERYWKLFRQVLDAMAHMFSMGIVHRDIKLTNILIDKHGDAKLGDFGLAQATSVAPAIELPADGRRRLQPSTSQMSSGVGTYLYVAPEIRNPRPGPRDLAKADMFSLGIVFFEMVQGPFNTEQERYAVIQSLRDNLSFPIVWTNTPNQRKIVEWLLNHDPSKRPMPNDLLRSGLLPERLENRRLEDALRLLVDKNGPHHQSLLTKLFSQPQDQIRPFVYDRAEQPSYTFLQTVVEDYVKGIFHRHGAISMDPPLLLPVGPNDVDERTAVIYLDRQGNLVSLPSDGFLPFARLVVRRNITRIKQYSFGQNFEQGLAGGQPKSYTHAMFDIVTTEYNLAAEGEAIAVVDSIIKGMPALTEESWEVHISHGAILGALFEHIPQEHHAMVEAVLKESGNSGFYFDRNALLDAGLLRSYVDELETLVRLQGDVESASSQLPRRIAAILELPTRRSRESPLTELREVARYATLLGVQSRIIFSPALASYRTYFRDGVVFEFAARGKRKTILATGGRYDNLVRHVAPPAEREPPLVVGVQIATERIMQALLRNQSTTVKQLTSNKNDEERSFGLWAPRRADVYVCSFQAGKLSERIEIVNLLWSHGISADVMYESAVDDTLEKIMATCLKEGILYLVLTRAQATGQVLRVKSVLRKTEAQIPRSELISYLTHQLAEQQRIDSSIAAGKTAAAITSNVKVPMERRDARKSAIDLQLVVPEDEKQHQKFEKNQGKGDKGQSKKRRAKEIYRDKAEKLYNEIQRAEQAGVPVIAIAVSSTVFSRLISDINWVTDDDAWRTVLPVFDTATYANQIRDAISLKRADGHRFLWLLSVREEPRRAFMLHFP</sequence>
<evidence type="ECO:0000256" key="8">
    <source>
        <dbReference type="ARBA" id="ARBA00047899"/>
    </source>
</evidence>
<dbReference type="GO" id="GO:0009893">
    <property type="term" value="P:positive regulation of metabolic process"/>
    <property type="evidence" value="ECO:0007669"/>
    <property type="project" value="UniProtKB-ARBA"/>
</dbReference>
<feature type="region of interest" description="Disordered" evidence="13">
    <location>
        <begin position="641"/>
        <end position="668"/>
    </location>
</feature>
<keyword evidence="17" id="KW-1185">Reference proteome</keyword>
<dbReference type="GO" id="GO:0005737">
    <property type="term" value="C:cytoplasm"/>
    <property type="evidence" value="ECO:0007669"/>
    <property type="project" value="TreeGrafter"/>
</dbReference>
<feature type="domain" description="RWD" evidence="15">
    <location>
        <begin position="11"/>
        <end position="125"/>
    </location>
</feature>
<dbReference type="Gene3D" id="3.30.930.10">
    <property type="entry name" value="Bira Bifunctional Protein, Domain 2"/>
    <property type="match status" value="1"/>
</dbReference>
<feature type="region of interest" description="Disordered" evidence="13">
    <location>
        <begin position="1483"/>
        <end position="1506"/>
    </location>
</feature>
<dbReference type="PIRSF" id="PIRSF000660">
    <property type="entry name" value="Ser/Thr_PK_GCN2"/>
    <property type="match status" value="1"/>
</dbReference>
<keyword evidence="12" id="KW-0175">Coiled coil</keyword>
<dbReference type="InterPro" id="IPR041715">
    <property type="entry name" value="HisRS-like_core"/>
</dbReference>
<evidence type="ECO:0000256" key="10">
    <source>
        <dbReference type="PIRSR" id="PIRSR000660-1"/>
    </source>
</evidence>
<evidence type="ECO:0000256" key="6">
    <source>
        <dbReference type="ARBA" id="ARBA00022840"/>
    </source>
</evidence>
<dbReference type="Gene3D" id="3.30.200.20">
    <property type="entry name" value="Phosphorylase Kinase, domain 1"/>
    <property type="match status" value="1"/>
</dbReference>
<dbReference type="Proteomes" id="UP000076842">
    <property type="component" value="Unassembled WGS sequence"/>
</dbReference>
<dbReference type="Gene3D" id="3.40.50.800">
    <property type="entry name" value="Anticodon-binding domain"/>
    <property type="match status" value="1"/>
</dbReference>
<dbReference type="InterPro" id="IPR050339">
    <property type="entry name" value="CC_SR_Kinase"/>
</dbReference>
<dbReference type="GO" id="GO:0004713">
    <property type="term" value="F:protein tyrosine kinase activity"/>
    <property type="evidence" value="ECO:0007669"/>
    <property type="project" value="TreeGrafter"/>
</dbReference>
<keyword evidence="3" id="KW-0808">Transferase</keyword>
<dbReference type="InterPro" id="IPR000719">
    <property type="entry name" value="Prot_kinase_dom"/>
</dbReference>
<feature type="coiled-coil region" evidence="12">
    <location>
        <begin position="138"/>
        <end position="166"/>
    </location>
</feature>
<dbReference type="SUPFAM" id="SSF52954">
    <property type="entry name" value="Class II aaRS ABD-related"/>
    <property type="match status" value="1"/>
</dbReference>
<keyword evidence="6 11" id="KW-0067">ATP-binding</keyword>
<dbReference type="GO" id="GO:0110031">
    <property type="term" value="P:negative regulation of G2/MI transition of meiotic cell cycle"/>
    <property type="evidence" value="ECO:0007669"/>
    <property type="project" value="TreeGrafter"/>
</dbReference>
<dbReference type="EMBL" id="KV424091">
    <property type="protein sequence ID" value="KZT51783.1"/>
    <property type="molecule type" value="Genomic_DNA"/>
</dbReference>
<dbReference type="SMART" id="SM00220">
    <property type="entry name" value="S_TKc"/>
    <property type="match status" value="1"/>
</dbReference>
<name>A0A165D028_9BASI</name>
<evidence type="ECO:0000313" key="17">
    <source>
        <dbReference type="Proteomes" id="UP000076842"/>
    </source>
</evidence>
<dbReference type="InterPro" id="IPR024435">
    <property type="entry name" value="HisRS-related_dom"/>
</dbReference>
<dbReference type="GO" id="GO:0005634">
    <property type="term" value="C:nucleus"/>
    <property type="evidence" value="ECO:0007669"/>
    <property type="project" value="TreeGrafter"/>
</dbReference>
<evidence type="ECO:0000256" key="13">
    <source>
        <dbReference type="SAM" id="MobiDB-lite"/>
    </source>
</evidence>
<feature type="domain" description="Protein kinase" evidence="14">
    <location>
        <begin position="219"/>
        <end position="520"/>
    </location>
</feature>
<comment type="similarity">
    <text evidence="7">Belongs to the protein kinase superfamily. Ser/Thr protein kinase family. GCN2 subfamily.</text>
</comment>
<dbReference type="SUPFAM" id="SSF54495">
    <property type="entry name" value="UBC-like"/>
    <property type="match status" value="1"/>
</dbReference>
<evidence type="ECO:0000256" key="11">
    <source>
        <dbReference type="PIRSR" id="PIRSR000660-2"/>
    </source>
</evidence>
<feature type="binding site" evidence="11">
    <location>
        <position position="598"/>
    </location>
    <ligand>
        <name>ATP</name>
        <dbReference type="ChEBI" id="CHEBI:30616"/>
    </ligand>
</feature>
<proteinExistence type="inferred from homology"/>
<keyword evidence="4 11" id="KW-0547">Nucleotide-binding</keyword>